<dbReference type="InterPro" id="IPR010065">
    <property type="entry name" value="AA_ABC_transptr_permease_3TM"/>
</dbReference>
<comment type="subcellular location">
    <subcellularLocation>
        <location evidence="1 8">Cell membrane</location>
        <topology evidence="1 8">Multi-pass membrane protein</topology>
    </subcellularLocation>
</comment>
<comment type="similarity">
    <text evidence="8">Belongs to the binding-protein-dependent transport system permease family.</text>
</comment>
<dbReference type="InterPro" id="IPR035906">
    <property type="entry name" value="MetI-like_sf"/>
</dbReference>
<sequence>MADTTPRAEAVPRARLSPRKRQRISRGIQYAVFAAAVAAVGFGADWASLAEYFADLDVAKEAFPELITVALKNTVIYTLSAYVVGFVLGLVVALMRLSSVAVYRGVALVYIEVFRGLPALVVFLIFGFGLPVAFPGLEFPFEQYGTVAVALGLVAAAYMAETFRAGIQAVPNGQLEAARSLGMPQTRAMVSIIIPQALRVVIPPLTNELILLFKDSSLVFVLGVTSLTTELSKFGGDLAAEHADSTPLVLAGAAYLVITVPLGYVVRRLEAKQRKAR</sequence>
<dbReference type="STRING" id="1271860.SAMN05216174_10551"/>
<evidence type="ECO:0000313" key="10">
    <source>
        <dbReference type="EMBL" id="SDC86454.1"/>
    </source>
</evidence>
<feature type="transmembrane region" description="Helical" evidence="8">
    <location>
        <begin position="74"/>
        <end position="95"/>
    </location>
</feature>
<evidence type="ECO:0000256" key="2">
    <source>
        <dbReference type="ARBA" id="ARBA00022448"/>
    </source>
</evidence>
<evidence type="ECO:0000256" key="3">
    <source>
        <dbReference type="ARBA" id="ARBA00022475"/>
    </source>
</evidence>
<keyword evidence="4 8" id="KW-0812">Transmembrane</keyword>
<dbReference type="NCBIfam" id="TIGR01726">
    <property type="entry name" value="HEQRo_perm_3TM"/>
    <property type="match status" value="1"/>
</dbReference>
<name>A0A1G6Q3D9_9PSEU</name>
<dbReference type="PANTHER" id="PTHR30614:SF0">
    <property type="entry name" value="L-CYSTINE TRANSPORT SYSTEM PERMEASE PROTEIN TCYL"/>
    <property type="match status" value="1"/>
</dbReference>
<dbReference type="Proteomes" id="UP000199501">
    <property type="component" value="Unassembled WGS sequence"/>
</dbReference>
<reference evidence="11" key="1">
    <citation type="submission" date="2016-10" db="EMBL/GenBank/DDBJ databases">
        <authorList>
            <person name="Varghese N."/>
            <person name="Submissions S."/>
        </authorList>
    </citation>
    <scope>NUCLEOTIDE SEQUENCE [LARGE SCALE GENOMIC DNA]</scope>
    <source>
        <strain evidence="11">IBRC-M 10403</strain>
    </source>
</reference>
<dbReference type="GO" id="GO:0043190">
    <property type="term" value="C:ATP-binding cassette (ABC) transporter complex"/>
    <property type="evidence" value="ECO:0007669"/>
    <property type="project" value="InterPro"/>
</dbReference>
<dbReference type="EMBL" id="FMZZ01000005">
    <property type="protein sequence ID" value="SDC86454.1"/>
    <property type="molecule type" value="Genomic_DNA"/>
</dbReference>
<dbReference type="Pfam" id="PF00528">
    <property type="entry name" value="BPD_transp_1"/>
    <property type="match status" value="1"/>
</dbReference>
<evidence type="ECO:0000256" key="5">
    <source>
        <dbReference type="ARBA" id="ARBA00022970"/>
    </source>
</evidence>
<organism evidence="10 11">
    <name type="scientific">Actinokineospora iranica</name>
    <dbReference type="NCBI Taxonomy" id="1271860"/>
    <lineage>
        <taxon>Bacteria</taxon>
        <taxon>Bacillati</taxon>
        <taxon>Actinomycetota</taxon>
        <taxon>Actinomycetes</taxon>
        <taxon>Pseudonocardiales</taxon>
        <taxon>Pseudonocardiaceae</taxon>
        <taxon>Actinokineospora</taxon>
    </lineage>
</organism>
<protein>
    <submittedName>
        <fullName evidence="10">Polar amino acid transport system permease protein</fullName>
    </submittedName>
</protein>
<keyword evidence="11" id="KW-1185">Reference proteome</keyword>
<keyword evidence="2 8" id="KW-0813">Transport</keyword>
<feature type="transmembrane region" description="Helical" evidence="8">
    <location>
        <begin position="30"/>
        <end position="54"/>
    </location>
</feature>
<gene>
    <name evidence="10" type="ORF">SAMN05216174_10551</name>
</gene>
<proteinExistence type="inferred from homology"/>
<feature type="transmembrane region" description="Helical" evidence="8">
    <location>
        <begin position="141"/>
        <end position="160"/>
    </location>
</feature>
<evidence type="ECO:0000256" key="4">
    <source>
        <dbReference type="ARBA" id="ARBA00022692"/>
    </source>
</evidence>
<dbReference type="GO" id="GO:0022857">
    <property type="term" value="F:transmembrane transporter activity"/>
    <property type="evidence" value="ECO:0007669"/>
    <property type="project" value="InterPro"/>
</dbReference>
<evidence type="ECO:0000256" key="6">
    <source>
        <dbReference type="ARBA" id="ARBA00022989"/>
    </source>
</evidence>
<dbReference type="InterPro" id="IPR043429">
    <property type="entry name" value="ArtM/GltK/GlnP/TcyL/YhdX-like"/>
</dbReference>
<dbReference type="RefSeq" id="WP_091450123.1">
    <property type="nucleotide sequence ID" value="NZ_FMZZ01000005.1"/>
</dbReference>
<evidence type="ECO:0000256" key="8">
    <source>
        <dbReference type="RuleBase" id="RU363032"/>
    </source>
</evidence>
<keyword evidence="5" id="KW-0029">Amino-acid transport</keyword>
<dbReference type="PANTHER" id="PTHR30614">
    <property type="entry name" value="MEMBRANE COMPONENT OF AMINO ACID ABC TRANSPORTER"/>
    <property type="match status" value="1"/>
</dbReference>
<keyword evidence="7 8" id="KW-0472">Membrane</keyword>
<keyword evidence="3" id="KW-1003">Cell membrane</keyword>
<feature type="transmembrane region" description="Helical" evidence="8">
    <location>
        <begin position="248"/>
        <end position="267"/>
    </location>
</feature>
<evidence type="ECO:0000256" key="7">
    <source>
        <dbReference type="ARBA" id="ARBA00023136"/>
    </source>
</evidence>
<dbReference type="GO" id="GO:0006865">
    <property type="term" value="P:amino acid transport"/>
    <property type="evidence" value="ECO:0007669"/>
    <property type="project" value="UniProtKB-KW"/>
</dbReference>
<dbReference type="Gene3D" id="1.10.3720.10">
    <property type="entry name" value="MetI-like"/>
    <property type="match status" value="1"/>
</dbReference>
<dbReference type="OrthoDB" id="9814902at2"/>
<evidence type="ECO:0000313" key="11">
    <source>
        <dbReference type="Proteomes" id="UP000199501"/>
    </source>
</evidence>
<feature type="transmembrane region" description="Helical" evidence="8">
    <location>
        <begin position="107"/>
        <end position="129"/>
    </location>
</feature>
<accession>A0A1G6Q3D9</accession>
<dbReference type="PROSITE" id="PS50928">
    <property type="entry name" value="ABC_TM1"/>
    <property type="match status" value="1"/>
</dbReference>
<keyword evidence="6 8" id="KW-1133">Transmembrane helix</keyword>
<dbReference type="InterPro" id="IPR000515">
    <property type="entry name" value="MetI-like"/>
</dbReference>
<dbReference type="SUPFAM" id="SSF161098">
    <property type="entry name" value="MetI-like"/>
    <property type="match status" value="1"/>
</dbReference>
<evidence type="ECO:0000256" key="1">
    <source>
        <dbReference type="ARBA" id="ARBA00004651"/>
    </source>
</evidence>
<dbReference type="CDD" id="cd06261">
    <property type="entry name" value="TM_PBP2"/>
    <property type="match status" value="1"/>
</dbReference>
<feature type="domain" description="ABC transmembrane type-1" evidence="9">
    <location>
        <begin position="71"/>
        <end position="267"/>
    </location>
</feature>
<evidence type="ECO:0000259" key="9">
    <source>
        <dbReference type="PROSITE" id="PS50928"/>
    </source>
</evidence>
<dbReference type="AlphaFoldDB" id="A0A1G6Q3D9"/>